<comment type="caution">
    <text evidence="1">The sequence shown here is derived from an EMBL/GenBank/DDBJ whole genome shotgun (WGS) entry which is preliminary data.</text>
</comment>
<evidence type="ECO:0000313" key="2">
    <source>
        <dbReference type="Proteomes" id="UP001346869"/>
    </source>
</evidence>
<proteinExistence type="predicted"/>
<gene>
    <name evidence="1" type="ORF">PBY51_011169</name>
</gene>
<keyword evidence="2" id="KW-1185">Reference proteome</keyword>
<sequence>MVSPVKAAEAQDWRNISSQICSISRTRTRRPGEGFLDVSFLLSLGHWPSLLHPSSLSISPVLQPDDRDVC</sequence>
<accession>A0AAN7XC61</accession>
<evidence type="ECO:0000313" key="1">
    <source>
        <dbReference type="EMBL" id="KAK5857961.1"/>
    </source>
</evidence>
<dbReference type="EMBL" id="JAUZQC010000016">
    <property type="protein sequence ID" value="KAK5857961.1"/>
    <property type="molecule type" value="Genomic_DNA"/>
</dbReference>
<organism evidence="1 2">
    <name type="scientific">Eleginops maclovinus</name>
    <name type="common">Patagonian blennie</name>
    <name type="synonym">Eleginus maclovinus</name>
    <dbReference type="NCBI Taxonomy" id="56733"/>
    <lineage>
        <taxon>Eukaryota</taxon>
        <taxon>Metazoa</taxon>
        <taxon>Chordata</taxon>
        <taxon>Craniata</taxon>
        <taxon>Vertebrata</taxon>
        <taxon>Euteleostomi</taxon>
        <taxon>Actinopterygii</taxon>
        <taxon>Neopterygii</taxon>
        <taxon>Teleostei</taxon>
        <taxon>Neoteleostei</taxon>
        <taxon>Acanthomorphata</taxon>
        <taxon>Eupercaria</taxon>
        <taxon>Perciformes</taxon>
        <taxon>Notothenioidei</taxon>
        <taxon>Eleginopidae</taxon>
        <taxon>Eleginops</taxon>
    </lineage>
</organism>
<name>A0AAN7XC61_ELEMC</name>
<reference evidence="1 2" key="1">
    <citation type="journal article" date="2023" name="Genes (Basel)">
        <title>Chromosome-Level Genome Assembly and Circadian Gene Repertoire of the Patagonia Blennie Eleginops maclovinus-The Closest Ancestral Proxy of Antarctic Cryonotothenioids.</title>
        <authorList>
            <person name="Cheng C.C."/>
            <person name="Rivera-Colon A.G."/>
            <person name="Minhas B.F."/>
            <person name="Wilson L."/>
            <person name="Rayamajhi N."/>
            <person name="Vargas-Chacoff L."/>
            <person name="Catchen J.M."/>
        </authorList>
    </citation>
    <scope>NUCLEOTIDE SEQUENCE [LARGE SCALE GENOMIC DNA]</scope>
    <source>
        <strain evidence="1">JMC-PN-2008</strain>
    </source>
</reference>
<reference evidence="1 2" key="2">
    <citation type="journal article" date="2023" name="Mol. Biol. Evol.">
        <title>Genomics of Secondarily Temperate Adaptation in the Only Non-Antarctic Icefish.</title>
        <authorList>
            <person name="Rivera-Colon A.G."/>
            <person name="Rayamajhi N."/>
            <person name="Minhas B.F."/>
            <person name="Madrigal G."/>
            <person name="Bilyk K.T."/>
            <person name="Yoon V."/>
            <person name="Hune M."/>
            <person name="Gregory S."/>
            <person name="Cheng C.H.C."/>
            <person name="Catchen J.M."/>
        </authorList>
    </citation>
    <scope>NUCLEOTIDE SEQUENCE [LARGE SCALE GENOMIC DNA]</scope>
    <source>
        <strain evidence="1">JMC-PN-2008</strain>
    </source>
</reference>
<dbReference type="AlphaFoldDB" id="A0AAN7XC61"/>
<protein>
    <submittedName>
        <fullName evidence="1">Uncharacterized protein</fullName>
    </submittedName>
</protein>
<dbReference type="Proteomes" id="UP001346869">
    <property type="component" value="Unassembled WGS sequence"/>
</dbReference>